<dbReference type="GO" id="GO:0004497">
    <property type="term" value="F:monooxygenase activity"/>
    <property type="evidence" value="ECO:0007669"/>
    <property type="project" value="UniProtKB-KW"/>
</dbReference>
<dbReference type="GO" id="GO:0005506">
    <property type="term" value="F:iron ion binding"/>
    <property type="evidence" value="ECO:0007669"/>
    <property type="project" value="InterPro"/>
</dbReference>
<comment type="similarity">
    <text evidence="2">Belongs to the cytochrome P450 family.</text>
</comment>
<dbReference type="SUPFAM" id="SSF48264">
    <property type="entry name" value="Cytochrome P450"/>
    <property type="match status" value="1"/>
</dbReference>
<name>A0A7T7BKB5_PENDI</name>
<evidence type="ECO:0000256" key="1">
    <source>
        <dbReference type="ARBA" id="ARBA00001971"/>
    </source>
</evidence>
<dbReference type="InterPro" id="IPR001128">
    <property type="entry name" value="Cyt_P450"/>
</dbReference>
<evidence type="ECO:0000313" key="8">
    <source>
        <dbReference type="Proteomes" id="UP000595662"/>
    </source>
</evidence>
<sequence>MCNSAKQSTSISDEFIQPYFETVLSHSAGELKEKISRSETFLDALASFTRDPRVLRDQLIAVLLAGRDTTAATLFFCIFELSRNPKVVAKLRDEIHNRLGVGAKAQKPSYTDLKEMKYLNAMLHETMRLYPVVPFKVRYSLRDTTLPRGGGVDGLAPVGVRANSRIFYSTMLMQRDPDLPWHFIPFKGGPRICIVQQFAIIEMRYTVLRILQVYERISALPVGGKGKVEDPVLHFEVTLSPGSELNCVFLKEGEEAAHSAATTGVA</sequence>
<gene>
    <name evidence="7" type="ORF">Pdw03_6835</name>
</gene>
<reference evidence="7 8" key="1">
    <citation type="submission" date="2020-08" db="EMBL/GenBank/DDBJ databases">
        <title>The completed genome sequence of the pathogenic ascomycete fungus Penicillium digitatum.</title>
        <authorList>
            <person name="Wang M."/>
        </authorList>
    </citation>
    <scope>NUCLEOTIDE SEQUENCE [LARGE SCALE GENOMIC DNA]</scope>
    <source>
        <strain evidence="7 8">PdW03</strain>
    </source>
</reference>
<dbReference type="GO" id="GO:0016705">
    <property type="term" value="F:oxidoreductase activity, acting on paired donors, with incorporation or reduction of molecular oxygen"/>
    <property type="evidence" value="ECO:0007669"/>
    <property type="project" value="InterPro"/>
</dbReference>
<evidence type="ECO:0000256" key="4">
    <source>
        <dbReference type="ARBA" id="ARBA00023002"/>
    </source>
</evidence>
<dbReference type="AlphaFoldDB" id="A0A7T7BKB5"/>
<dbReference type="EMBL" id="CP060775">
    <property type="protein sequence ID" value="QQK42934.1"/>
    <property type="molecule type" value="Genomic_DNA"/>
</dbReference>
<dbReference type="GO" id="GO:0043386">
    <property type="term" value="P:mycotoxin biosynthetic process"/>
    <property type="evidence" value="ECO:0007669"/>
    <property type="project" value="UniProtKB-ARBA"/>
</dbReference>
<dbReference type="Proteomes" id="UP000595662">
    <property type="component" value="Chromosome 2"/>
</dbReference>
<dbReference type="InterPro" id="IPR047146">
    <property type="entry name" value="Cyt_P450_E_CYP52_fungi"/>
</dbReference>
<dbReference type="VEuPathDB" id="FungiDB:PDIP_24680"/>
<dbReference type="GO" id="GO:0020037">
    <property type="term" value="F:heme binding"/>
    <property type="evidence" value="ECO:0007669"/>
    <property type="project" value="InterPro"/>
</dbReference>
<dbReference type="Pfam" id="PF00067">
    <property type="entry name" value="p450"/>
    <property type="match status" value="1"/>
</dbReference>
<keyword evidence="6" id="KW-0503">Monooxygenase</keyword>
<dbReference type="Gene3D" id="1.10.630.10">
    <property type="entry name" value="Cytochrome P450"/>
    <property type="match status" value="1"/>
</dbReference>
<evidence type="ECO:0000256" key="2">
    <source>
        <dbReference type="ARBA" id="ARBA00010617"/>
    </source>
</evidence>
<protein>
    <submittedName>
        <fullName evidence="7">Cytochrome P450, E-class, group I</fullName>
    </submittedName>
</protein>
<dbReference type="RefSeq" id="XP_065956548.1">
    <property type="nucleotide sequence ID" value="XM_066101465.1"/>
</dbReference>
<dbReference type="InterPro" id="IPR002403">
    <property type="entry name" value="Cyt_P450_E_grp-IV"/>
</dbReference>
<keyword evidence="4" id="KW-0560">Oxidoreductase</keyword>
<dbReference type="PRINTS" id="PR00465">
    <property type="entry name" value="EP450IV"/>
</dbReference>
<proteinExistence type="inferred from homology"/>
<evidence type="ECO:0000256" key="6">
    <source>
        <dbReference type="ARBA" id="ARBA00023033"/>
    </source>
</evidence>
<dbReference type="PANTHER" id="PTHR24287:SF5">
    <property type="entry name" value="P450, PUTATIVE (EUROFUNG)-RELATED"/>
    <property type="match status" value="1"/>
</dbReference>
<dbReference type="PRINTS" id="PR00385">
    <property type="entry name" value="P450"/>
</dbReference>
<keyword evidence="3" id="KW-0479">Metal-binding</keyword>
<evidence type="ECO:0000256" key="3">
    <source>
        <dbReference type="ARBA" id="ARBA00022723"/>
    </source>
</evidence>
<evidence type="ECO:0000313" key="7">
    <source>
        <dbReference type="EMBL" id="QQK42934.1"/>
    </source>
</evidence>
<dbReference type="PANTHER" id="PTHR24287">
    <property type="entry name" value="P450, PUTATIVE (EUROFUNG)-RELATED"/>
    <property type="match status" value="1"/>
</dbReference>
<dbReference type="GeneID" id="26230790"/>
<accession>A0A7T7BKB5</accession>
<comment type="cofactor">
    <cofactor evidence="1">
        <name>heme</name>
        <dbReference type="ChEBI" id="CHEBI:30413"/>
    </cofactor>
</comment>
<evidence type="ECO:0000256" key="5">
    <source>
        <dbReference type="ARBA" id="ARBA00023004"/>
    </source>
</evidence>
<dbReference type="InterPro" id="IPR036396">
    <property type="entry name" value="Cyt_P450_sf"/>
</dbReference>
<organism evidence="7 8">
    <name type="scientific">Penicillium digitatum</name>
    <name type="common">Green mold</name>
    <dbReference type="NCBI Taxonomy" id="36651"/>
    <lineage>
        <taxon>Eukaryota</taxon>
        <taxon>Fungi</taxon>
        <taxon>Dikarya</taxon>
        <taxon>Ascomycota</taxon>
        <taxon>Pezizomycotina</taxon>
        <taxon>Eurotiomycetes</taxon>
        <taxon>Eurotiomycetidae</taxon>
        <taxon>Eurotiales</taxon>
        <taxon>Aspergillaceae</taxon>
        <taxon>Penicillium</taxon>
    </lineage>
</organism>
<keyword evidence="5" id="KW-0408">Iron</keyword>